<dbReference type="Gene3D" id="2.130.10.120">
    <property type="entry name" value="Prolyl oligopeptidase, N-terminal domain"/>
    <property type="match status" value="1"/>
</dbReference>
<name>A0A7V1BPR6_9GAMM</name>
<dbReference type="Gene3D" id="3.40.50.1820">
    <property type="entry name" value="alpha/beta hydrolase"/>
    <property type="match status" value="1"/>
</dbReference>
<evidence type="ECO:0000256" key="3">
    <source>
        <dbReference type="ARBA" id="ARBA00022801"/>
    </source>
</evidence>
<evidence type="ECO:0000259" key="5">
    <source>
        <dbReference type="Pfam" id="PF00326"/>
    </source>
</evidence>
<dbReference type="InterPro" id="IPR051543">
    <property type="entry name" value="Serine_Peptidase_S9A"/>
</dbReference>
<evidence type="ECO:0000313" key="7">
    <source>
        <dbReference type="EMBL" id="HDZ57127.1"/>
    </source>
</evidence>
<dbReference type="AlphaFoldDB" id="A0A7V1BPR6"/>
<dbReference type="SUPFAM" id="SSF50993">
    <property type="entry name" value="Peptidase/esterase 'gauge' domain"/>
    <property type="match status" value="1"/>
</dbReference>
<evidence type="ECO:0000259" key="6">
    <source>
        <dbReference type="Pfam" id="PF02897"/>
    </source>
</evidence>
<dbReference type="EMBL" id="DRFO01000026">
    <property type="protein sequence ID" value="HDZ57127.1"/>
    <property type="molecule type" value="Genomic_DNA"/>
</dbReference>
<evidence type="ECO:0000256" key="2">
    <source>
        <dbReference type="ARBA" id="ARBA00022670"/>
    </source>
</evidence>
<dbReference type="InterPro" id="IPR002470">
    <property type="entry name" value="Peptidase_S9A"/>
</dbReference>
<dbReference type="Proteomes" id="UP000885703">
    <property type="component" value="Unassembled WGS sequence"/>
</dbReference>
<dbReference type="InterPro" id="IPR001375">
    <property type="entry name" value="Peptidase_S9_cat"/>
</dbReference>
<proteinExistence type="inferred from homology"/>
<reference evidence="7" key="1">
    <citation type="journal article" date="2020" name="mSystems">
        <title>Genome- and Community-Level Interaction Insights into Carbon Utilization and Element Cycling Functions of Hydrothermarchaeota in Hydrothermal Sediment.</title>
        <authorList>
            <person name="Zhou Z."/>
            <person name="Liu Y."/>
            <person name="Xu W."/>
            <person name="Pan J."/>
            <person name="Luo Z.H."/>
            <person name="Li M."/>
        </authorList>
    </citation>
    <scope>NUCLEOTIDE SEQUENCE [LARGE SCALE GENOMIC DNA]</scope>
    <source>
        <strain evidence="7">HyVt-324</strain>
    </source>
</reference>
<dbReference type="GO" id="GO:0006508">
    <property type="term" value="P:proteolysis"/>
    <property type="evidence" value="ECO:0007669"/>
    <property type="project" value="UniProtKB-KW"/>
</dbReference>
<protein>
    <submittedName>
        <fullName evidence="7">S9 family peptidase</fullName>
    </submittedName>
</protein>
<dbReference type="InterPro" id="IPR023302">
    <property type="entry name" value="Pept_S9A_N"/>
</dbReference>
<dbReference type="Pfam" id="PF00326">
    <property type="entry name" value="Peptidase_S9"/>
    <property type="match status" value="1"/>
</dbReference>
<comment type="caution">
    <text evidence="7">The sequence shown here is derived from an EMBL/GenBank/DDBJ whole genome shotgun (WGS) entry which is preliminary data.</text>
</comment>
<feature type="domain" description="Peptidase S9A N-terminal" evidence="6">
    <location>
        <begin position="11"/>
        <end position="395"/>
    </location>
</feature>
<dbReference type="GO" id="GO:0004252">
    <property type="term" value="F:serine-type endopeptidase activity"/>
    <property type="evidence" value="ECO:0007669"/>
    <property type="project" value="InterPro"/>
</dbReference>
<keyword evidence="4" id="KW-0720">Serine protease</keyword>
<feature type="domain" description="Peptidase S9 prolyl oligopeptidase catalytic" evidence="5">
    <location>
        <begin position="454"/>
        <end position="670"/>
    </location>
</feature>
<dbReference type="PRINTS" id="PR00862">
    <property type="entry name" value="PROLIGOPTASE"/>
</dbReference>
<dbReference type="Pfam" id="PF02897">
    <property type="entry name" value="Peptidase_S9_N"/>
    <property type="match status" value="1"/>
</dbReference>
<keyword evidence="2" id="KW-0645">Protease</keyword>
<organism evidence="7">
    <name type="scientific">Halopseudomonas xinjiangensis</name>
    <dbReference type="NCBI Taxonomy" id="487184"/>
    <lineage>
        <taxon>Bacteria</taxon>
        <taxon>Pseudomonadati</taxon>
        <taxon>Pseudomonadota</taxon>
        <taxon>Gammaproteobacteria</taxon>
        <taxon>Pseudomonadales</taxon>
        <taxon>Pseudomonadaceae</taxon>
        <taxon>Halopseudomonas</taxon>
    </lineage>
</organism>
<dbReference type="PANTHER" id="PTHR11757:SF19">
    <property type="entry name" value="PROLYL ENDOPEPTIDASE-LIKE"/>
    <property type="match status" value="1"/>
</dbReference>
<dbReference type="PANTHER" id="PTHR11757">
    <property type="entry name" value="PROTEASE FAMILY S9A OLIGOPEPTIDASE"/>
    <property type="match status" value="1"/>
</dbReference>
<evidence type="ECO:0000256" key="1">
    <source>
        <dbReference type="ARBA" id="ARBA00005228"/>
    </source>
</evidence>
<accession>A0A7V1BPR6</accession>
<dbReference type="SUPFAM" id="SSF53474">
    <property type="entry name" value="alpha/beta-Hydrolases"/>
    <property type="match status" value="1"/>
</dbReference>
<comment type="similarity">
    <text evidence="1">Belongs to the peptidase S9A family.</text>
</comment>
<keyword evidence="3" id="KW-0378">Hydrolase</keyword>
<evidence type="ECO:0000256" key="4">
    <source>
        <dbReference type="ARBA" id="ARBA00022825"/>
    </source>
</evidence>
<gene>
    <name evidence="7" type="ORF">ENH64_11740</name>
</gene>
<dbReference type="InterPro" id="IPR029058">
    <property type="entry name" value="AB_hydrolase_fold"/>
</dbReference>
<sequence>MTMPPVARRENLNDPYAWLEQRDASEVIGYLEEENRHTEAWLSGHDDIREQLFNEIRSRIRETDLSLPSVWGPWLYYQRTEAGAEYSRYYRCPRPAGDSLETDTATQQLLLDLNEMAGDGFLQLGDFAVSPDHHWLAYSLDRQGDEIYRLYLKNLTTGQITDIPLEQADGSLTWANDSRTLFAVSMDDTSRPSTLWRLQPDTPPVQIFHEADQRFYLHAYRSSSEAWLMLSSNSKNTSEVRVLPASQPDAEWQLMAKRAAGHEYHVDHGPQGLLIRSNNQGENFCLYQCNPEQPDRAHWKRVVETDPARTLEDFSVQQQGLILHYRDRALTTLEVRPCEGDSYKLDMPDAVYTLNVRGGEEYTSDRIRLRYESLNRPAEIRGLTIVSGEQKILRQTPVEGHFDAEEYEVRREWAIAADGTRIPVSLVGRHASLATPAPLYLYGYGSYGATMDPWFSHARLSLLDRGWVFAIAHVRGGADMGEAWYQAGKLQHKENTFSDFIVCAEHLIRTGYTDSDRLVIAGGSAGGLLIGNVINQRPELFAAAVADVPFVDVWNTMNNPDLPLTVGEYEEWGNPNEPEFGELIRSYAPYEQVKNQTYPALFVTAGYHDMRVQYWEAAKWVAKLRHHRTNDRPLLLRTQMSAGHGGSSGRYQAIKELAEEYSFLLAVIGKGSHKTNS</sequence>